<keyword evidence="2" id="KW-1185">Reference proteome</keyword>
<sequence length="100" mass="10735">MLPKNAEAGDPIVTCSHCGYYWGYGGTMYRATCPSCGGKVVVSKNHTGIVLSPEEGTVAEVPTGNTDLWRTVSIAIRNGGGEEIADLYSSVTWTHSRIRE</sequence>
<dbReference type="AlphaFoldDB" id="A0AAF0PA13"/>
<protein>
    <submittedName>
        <fullName evidence="1">Uncharacterized protein</fullName>
    </submittedName>
</protein>
<dbReference type="EMBL" id="CP101873">
    <property type="protein sequence ID" value="WMT07272.1"/>
    <property type="molecule type" value="Genomic_DNA"/>
</dbReference>
<dbReference type="Proteomes" id="UP001224926">
    <property type="component" value="Chromosome"/>
</dbReference>
<name>A0AAF0PA13_9EURY</name>
<evidence type="ECO:0000313" key="1">
    <source>
        <dbReference type="EMBL" id="WMT07272.1"/>
    </source>
</evidence>
<dbReference type="SUPFAM" id="SSF144020">
    <property type="entry name" value="FdhE-like"/>
    <property type="match status" value="1"/>
</dbReference>
<gene>
    <name evidence="1" type="ORF">NP511_18015</name>
</gene>
<accession>A0AAF0PA13</accession>
<evidence type="ECO:0000313" key="2">
    <source>
        <dbReference type="Proteomes" id="UP001224926"/>
    </source>
</evidence>
<organism evidence="1 2">
    <name type="scientific">Natrinema thermotolerans</name>
    <dbReference type="NCBI Taxonomy" id="121872"/>
    <lineage>
        <taxon>Archaea</taxon>
        <taxon>Methanobacteriati</taxon>
        <taxon>Methanobacteriota</taxon>
        <taxon>Stenosarchaea group</taxon>
        <taxon>Halobacteria</taxon>
        <taxon>Halobacteriales</taxon>
        <taxon>Natrialbaceae</taxon>
        <taxon>Natrinema</taxon>
    </lineage>
</organism>
<dbReference type="RefSeq" id="WP_136396910.1">
    <property type="nucleotide sequence ID" value="NZ_CP101873.1"/>
</dbReference>
<dbReference type="InterPro" id="IPR024064">
    <property type="entry name" value="FdhE-like_sf"/>
</dbReference>
<reference evidence="1 2" key="1">
    <citation type="submission" date="2022-07" db="EMBL/GenBank/DDBJ databases">
        <title>Two temperate virus in Haloterrigena jeotgali A29.</title>
        <authorList>
            <person name="Deng X."/>
        </authorList>
    </citation>
    <scope>NUCLEOTIDE SEQUENCE [LARGE SCALE GENOMIC DNA]</scope>
    <source>
        <strain evidence="1 2">A29</strain>
    </source>
</reference>
<dbReference type="GeneID" id="39864361"/>
<proteinExistence type="predicted"/>